<evidence type="ECO:0000256" key="1">
    <source>
        <dbReference type="SAM" id="MobiDB-lite"/>
    </source>
</evidence>
<feature type="region of interest" description="Disordered" evidence="1">
    <location>
        <begin position="769"/>
        <end position="845"/>
    </location>
</feature>
<name>A0AAV1U853_9STRA</name>
<feature type="compositionally biased region" description="Polar residues" evidence="1">
    <location>
        <begin position="792"/>
        <end position="807"/>
    </location>
</feature>
<accession>A0AAV1U853</accession>
<dbReference type="Proteomes" id="UP001162060">
    <property type="component" value="Unassembled WGS sequence"/>
</dbReference>
<feature type="compositionally biased region" description="Acidic residues" evidence="1">
    <location>
        <begin position="90"/>
        <end position="122"/>
    </location>
</feature>
<feature type="region of interest" description="Disordered" evidence="1">
    <location>
        <begin position="624"/>
        <end position="737"/>
    </location>
</feature>
<evidence type="ECO:0000313" key="2">
    <source>
        <dbReference type="EMBL" id="CAK7930964.1"/>
    </source>
</evidence>
<feature type="region of interest" description="Disordered" evidence="1">
    <location>
        <begin position="1"/>
        <end position="123"/>
    </location>
</feature>
<organism evidence="2 3">
    <name type="scientific">Peronospora matthiolae</name>
    <dbReference type="NCBI Taxonomy" id="2874970"/>
    <lineage>
        <taxon>Eukaryota</taxon>
        <taxon>Sar</taxon>
        <taxon>Stramenopiles</taxon>
        <taxon>Oomycota</taxon>
        <taxon>Peronosporomycetes</taxon>
        <taxon>Peronosporales</taxon>
        <taxon>Peronosporaceae</taxon>
        <taxon>Peronospora</taxon>
    </lineage>
</organism>
<feature type="compositionally biased region" description="Polar residues" evidence="1">
    <location>
        <begin position="346"/>
        <end position="366"/>
    </location>
</feature>
<feature type="compositionally biased region" description="Basic and acidic residues" evidence="1">
    <location>
        <begin position="59"/>
        <end position="85"/>
    </location>
</feature>
<dbReference type="EMBL" id="CAKLBY020000170">
    <property type="protein sequence ID" value="CAK7930964.1"/>
    <property type="molecule type" value="Genomic_DNA"/>
</dbReference>
<dbReference type="AlphaFoldDB" id="A0AAV1U853"/>
<evidence type="ECO:0000313" key="3">
    <source>
        <dbReference type="Proteomes" id="UP001162060"/>
    </source>
</evidence>
<feature type="compositionally biased region" description="Polar residues" evidence="1">
    <location>
        <begin position="723"/>
        <end position="733"/>
    </location>
</feature>
<feature type="compositionally biased region" description="Basic residues" evidence="1">
    <location>
        <begin position="15"/>
        <end position="35"/>
    </location>
</feature>
<protein>
    <submittedName>
        <fullName evidence="2">Uncharacterized protein</fullName>
    </submittedName>
</protein>
<sequence>MASYDHDPSENLVTRSHKTRPRSRAVKKQEKKQKKRIEAGDVTMEEKKLLLRRRASSRNVRELHEDRDGEETRDRDEDEDRKGDGSQELSGEEEEEEEEEEEVENEEGEQEEDREEQEDEKDEVTVLLEQEQRSVADDTVLRRTYLQRIYRQLQSTHPEQDDTVIRQLATSIEVQACQKVKTRDAYVAAMDQEIHKLLQIEIAQANSAVVYSGEGQRFENVHHDTRTQQSGMPSGIQSSYLSNQTSQACSFEYVQALAKVRSQESCGSDGSSAFPVPGQTSGDSFLAFYAPHPSVSAENSFQSLMNDQTESCGRSDLRTPLQHQQLNTISRGMNMRNHRQLRTQCNPTTSMVSPSSQNFSVQSNVGNPPRQALSQSDRKAQQQLEGFPKHPQYMQRPDSTRTQQRFASFQEFSAQIQHLDKSVLIELLWNQRNALARWQRHAKQLNVQLFAQQNAVGSAGGSVFHSPYKVPVVGGGSYFDPKVPADAELRQYRQENISRRPQFSCPPQSSEGSSARMQAAVGGVNRRDIVQVYWDKVQALKTAHTEHLHIAKRALVNNCAPPNTLYSVKAQSVMNNIDLVIDILHEQSTNVLPRKMDVLTSIERFIQITVVPIVRKVRSSFIAPTSQPTSSLPVMGTSSATENSGMLPARDSPVGITGQQTDCTHHAGSGWSPDTFSSLRNLSRQSSRETCSDSTETDSFSGRPGDDCPNTPTRMMDGFSAAVGNSPSGSVSAISGYAPVRPESKDAIAMQAKTSTDQVSEFKARRVQQEQFLPTSELRLPTDSDLRPPSSPGGNTKESKELQTNVDDLNDFADFPELTFDEDGSSFARENNPSTVSRKRGIEEV</sequence>
<feature type="region of interest" description="Disordered" evidence="1">
    <location>
        <begin position="346"/>
        <end position="400"/>
    </location>
</feature>
<proteinExistence type="predicted"/>
<comment type="caution">
    <text evidence="2">The sequence shown here is derived from an EMBL/GenBank/DDBJ whole genome shotgun (WGS) entry which is preliminary data.</text>
</comment>
<gene>
    <name evidence="2" type="ORF">PM001_LOCUS16114</name>
</gene>
<feature type="compositionally biased region" description="Basic and acidic residues" evidence="1">
    <location>
        <begin position="36"/>
        <end position="49"/>
    </location>
</feature>
<reference evidence="2" key="1">
    <citation type="submission" date="2024-01" db="EMBL/GenBank/DDBJ databases">
        <authorList>
            <person name="Webb A."/>
        </authorList>
    </citation>
    <scope>NUCLEOTIDE SEQUENCE</scope>
    <source>
        <strain evidence="2">Pm1</strain>
    </source>
</reference>
<feature type="compositionally biased region" description="Polar residues" evidence="1">
    <location>
        <begin position="624"/>
        <end position="644"/>
    </location>
</feature>